<feature type="region of interest" description="Disordered" evidence="1">
    <location>
        <begin position="1"/>
        <end position="24"/>
    </location>
</feature>
<feature type="transmembrane region" description="Helical" evidence="2">
    <location>
        <begin position="594"/>
        <end position="615"/>
    </location>
</feature>
<dbReference type="PANTHER" id="PTHR37736:SF1">
    <property type="entry name" value="GLYCINE-RICH PROTEIN"/>
    <property type="match status" value="1"/>
</dbReference>
<feature type="region of interest" description="Disordered" evidence="1">
    <location>
        <begin position="108"/>
        <end position="137"/>
    </location>
</feature>
<evidence type="ECO:0000256" key="2">
    <source>
        <dbReference type="SAM" id="Phobius"/>
    </source>
</evidence>
<accession>A0A7I4CRP7</accession>
<gene>
    <name evidence="3" type="primary">LOC112277523</name>
</gene>
<feature type="compositionally biased region" description="Acidic residues" evidence="1">
    <location>
        <begin position="110"/>
        <end position="120"/>
    </location>
</feature>
<evidence type="ECO:0000313" key="3">
    <source>
        <dbReference type="EnsemblPlants" id="Pp3c25_8182V3.3"/>
    </source>
</evidence>
<evidence type="ECO:0000313" key="4">
    <source>
        <dbReference type="Proteomes" id="UP000006727"/>
    </source>
</evidence>
<organism evidence="3 4">
    <name type="scientific">Physcomitrium patens</name>
    <name type="common">Spreading-leaved earth moss</name>
    <name type="synonym">Physcomitrella patens</name>
    <dbReference type="NCBI Taxonomy" id="3218"/>
    <lineage>
        <taxon>Eukaryota</taxon>
        <taxon>Viridiplantae</taxon>
        <taxon>Streptophyta</taxon>
        <taxon>Embryophyta</taxon>
        <taxon>Bryophyta</taxon>
        <taxon>Bryophytina</taxon>
        <taxon>Bryopsida</taxon>
        <taxon>Funariidae</taxon>
        <taxon>Funariales</taxon>
        <taxon>Funariaceae</taxon>
        <taxon>Physcomitrium</taxon>
    </lineage>
</organism>
<keyword evidence="4" id="KW-1185">Reference proteome</keyword>
<keyword evidence="2" id="KW-0812">Transmembrane</keyword>
<feature type="compositionally biased region" description="Basic and acidic residues" evidence="1">
    <location>
        <begin position="418"/>
        <end position="439"/>
    </location>
</feature>
<dbReference type="Gramene" id="Pp3c25_8182V3.3">
    <property type="protein sequence ID" value="Pp3c25_8182V3.3"/>
    <property type="gene ID" value="Pp3c25_8182"/>
</dbReference>
<reference evidence="3 4" key="1">
    <citation type="journal article" date="2008" name="Science">
        <title>The Physcomitrella genome reveals evolutionary insights into the conquest of land by plants.</title>
        <authorList>
            <person name="Rensing S."/>
            <person name="Lang D."/>
            <person name="Zimmer A."/>
            <person name="Terry A."/>
            <person name="Salamov A."/>
            <person name="Shapiro H."/>
            <person name="Nishiyama T."/>
            <person name="Perroud P.-F."/>
            <person name="Lindquist E."/>
            <person name="Kamisugi Y."/>
            <person name="Tanahashi T."/>
            <person name="Sakakibara K."/>
            <person name="Fujita T."/>
            <person name="Oishi K."/>
            <person name="Shin-I T."/>
            <person name="Kuroki Y."/>
            <person name="Toyoda A."/>
            <person name="Suzuki Y."/>
            <person name="Hashimoto A."/>
            <person name="Yamaguchi K."/>
            <person name="Sugano A."/>
            <person name="Kohara Y."/>
            <person name="Fujiyama A."/>
            <person name="Anterola A."/>
            <person name="Aoki S."/>
            <person name="Ashton N."/>
            <person name="Barbazuk W.B."/>
            <person name="Barker E."/>
            <person name="Bennetzen J."/>
            <person name="Bezanilla M."/>
            <person name="Blankenship R."/>
            <person name="Cho S.H."/>
            <person name="Dutcher S."/>
            <person name="Estelle M."/>
            <person name="Fawcett J.A."/>
            <person name="Gundlach H."/>
            <person name="Hanada K."/>
            <person name="Heyl A."/>
            <person name="Hicks K.A."/>
            <person name="Hugh J."/>
            <person name="Lohr M."/>
            <person name="Mayer K."/>
            <person name="Melkozernov A."/>
            <person name="Murata T."/>
            <person name="Nelson D."/>
            <person name="Pils B."/>
            <person name="Prigge M."/>
            <person name="Reiss B."/>
            <person name="Renner T."/>
            <person name="Rombauts S."/>
            <person name="Rushton P."/>
            <person name="Sanderfoot A."/>
            <person name="Schween G."/>
            <person name="Shiu S.-H."/>
            <person name="Stueber K."/>
            <person name="Theodoulou F.L."/>
            <person name="Tu H."/>
            <person name="Van de Peer Y."/>
            <person name="Verrier P.J."/>
            <person name="Waters E."/>
            <person name="Wood A."/>
            <person name="Yang L."/>
            <person name="Cove D."/>
            <person name="Cuming A."/>
            <person name="Hasebe M."/>
            <person name="Lucas S."/>
            <person name="Mishler D.B."/>
            <person name="Reski R."/>
            <person name="Grigoriev I."/>
            <person name="Quatrano R.S."/>
            <person name="Boore J.L."/>
        </authorList>
    </citation>
    <scope>NUCLEOTIDE SEQUENCE [LARGE SCALE GENOMIC DNA]</scope>
    <source>
        <strain evidence="3 4">cv. Gransden 2004</strain>
    </source>
</reference>
<keyword evidence="2" id="KW-1133">Transmembrane helix</keyword>
<sequence length="621" mass="68731">MSGTMALEGSHADEGYANTGEPKYGPVLTMMSKRLRALKKKYSRILQIEENKRQGKAVNKEQEDVLKAKIGIAALIDEYEKLRQPLMIAVKEEVAEREKELLAATLERNQEEESVCEGESETAAASNLDSELRTDSGNREEVDTIVELGVNGGEIDASVEAQEADGFEPQSQDVSGNEVDKLAGVEEESIVRKNTGVVREDVFSERDVADLLKLLYFAHLFDVRSPGEAPSLVWTRVHERSSCLSYDFVTDDSTTPLIESDLDALSFFGSMLTSRPPNETLSHRDALQRCIEHAREWLRNSDRVIQPENHTSYSRLRERLTRILSSEYFTMTPELQTVSQQTAAAAASAAGQYLPTKDVYQIIAPAYNVPQEPEAPVPQICEFGVSGTNGVPSTSTPLIFMTETSVPAFEMPQFGSHGSHEETNVQVQEETREVRAAERETEEVAGDDSQPQHSIPSHQHYLHHQQGPPQSGGRGGVAYQQQGAGGPQRGARGMPGVYQGIGGRNGGRLYMTNGRGGRGRSGMYPNGGRGQFNEQQPGGFQPTYNNPYWFGGGRGGSADDLLQIISVPFLDYLVMVFLCLLIRRHSFYLNLTSFIAISYGYFFALEIFTELILTYNFTIRS</sequence>
<feature type="transmembrane region" description="Helical" evidence="2">
    <location>
        <begin position="561"/>
        <end position="582"/>
    </location>
</feature>
<keyword evidence="2" id="KW-0472">Membrane</keyword>
<evidence type="ECO:0000256" key="1">
    <source>
        <dbReference type="SAM" id="MobiDB-lite"/>
    </source>
</evidence>
<evidence type="ECO:0008006" key="5">
    <source>
        <dbReference type="Google" id="ProtNLM"/>
    </source>
</evidence>
<dbReference type="AlphaFoldDB" id="A0A7I4CRP7"/>
<feature type="region of interest" description="Disordered" evidence="1">
    <location>
        <begin position="414"/>
        <end position="496"/>
    </location>
</feature>
<proteinExistence type="predicted"/>
<protein>
    <recommendedName>
        <fullName evidence="5">Caprin-1 dimerization domain-containing protein</fullName>
    </recommendedName>
</protein>
<dbReference type="EnsemblPlants" id="Pp3c25_8182V3.3">
    <property type="protein sequence ID" value="Pp3c25_8182V3.3"/>
    <property type="gene ID" value="Pp3c25_8182"/>
</dbReference>
<dbReference type="Proteomes" id="UP000006727">
    <property type="component" value="Chromosome 25"/>
</dbReference>
<dbReference type="EMBL" id="ABEU02000025">
    <property type="status" value="NOT_ANNOTATED_CDS"/>
    <property type="molecule type" value="Genomic_DNA"/>
</dbReference>
<dbReference type="FunCoup" id="A0A7I4CRP7">
    <property type="interactions" value="1172"/>
</dbReference>
<name>A0A7I4CRP7_PHYPA</name>
<reference evidence="3 4" key="2">
    <citation type="journal article" date="2018" name="Plant J.">
        <title>The Physcomitrella patens chromosome-scale assembly reveals moss genome structure and evolution.</title>
        <authorList>
            <person name="Lang D."/>
            <person name="Ullrich K.K."/>
            <person name="Murat F."/>
            <person name="Fuchs J."/>
            <person name="Jenkins J."/>
            <person name="Haas F.B."/>
            <person name="Piednoel M."/>
            <person name="Gundlach H."/>
            <person name="Van Bel M."/>
            <person name="Meyberg R."/>
            <person name="Vives C."/>
            <person name="Morata J."/>
            <person name="Symeonidi A."/>
            <person name="Hiss M."/>
            <person name="Muchero W."/>
            <person name="Kamisugi Y."/>
            <person name="Saleh O."/>
            <person name="Blanc G."/>
            <person name="Decker E.L."/>
            <person name="van Gessel N."/>
            <person name="Grimwood J."/>
            <person name="Hayes R.D."/>
            <person name="Graham S.W."/>
            <person name="Gunter L.E."/>
            <person name="McDaniel S.F."/>
            <person name="Hoernstein S.N.W."/>
            <person name="Larsson A."/>
            <person name="Li F.W."/>
            <person name="Perroud P.F."/>
            <person name="Phillips J."/>
            <person name="Ranjan P."/>
            <person name="Rokshar D.S."/>
            <person name="Rothfels C.J."/>
            <person name="Schneider L."/>
            <person name="Shu S."/>
            <person name="Stevenson D.W."/>
            <person name="Thummler F."/>
            <person name="Tillich M."/>
            <person name="Villarreal Aguilar J.C."/>
            <person name="Widiez T."/>
            <person name="Wong G.K."/>
            <person name="Wymore A."/>
            <person name="Zhang Y."/>
            <person name="Zimmer A.D."/>
            <person name="Quatrano R.S."/>
            <person name="Mayer K.F.X."/>
            <person name="Goodstein D."/>
            <person name="Casacuberta J.M."/>
            <person name="Vandepoele K."/>
            <person name="Reski R."/>
            <person name="Cuming A.C."/>
            <person name="Tuskan G.A."/>
            <person name="Maumus F."/>
            <person name="Salse J."/>
            <person name="Schmutz J."/>
            <person name="Rensing S.A."/>
        </authorList>
    </citation>
    <scope>NUCLEOTIDE SEQUENCE [LARGE SCALE GENOMIC DNA]</scope>
    <source>
        <strain evidence="3 4">cv. Gransden 2004</strain>
    </source>
</reference>
<dbReference type="PANTHER" id="PTHR37736">
    <property type="entry name" value="GLYCINE-RICH PROTEIN"/>
    <property type="match status" value="1"/>
</dbReference>
<dbReference type="InParanoid" id="A0A7I4CRP7"/>
<reference evidence="3" key="3">
    <citation type="submission" date="2020-12" db="UniProtKB">
        <authorList>
            <consortium name="EnsemblPlants"/>
        </authorList>
    </citation>
    <scope>IDENTIFICATION</scope>
</reference>